<feature type="compositionally biased region" description="Polar residues" evidence="3">
    <location>
        <begin position="386"/>
        <end position="396"/>
    </location>
</feature>
<dbReference type="SUPFAM" id="SSF52540">
    <property type="entry name" value="P-loop containing nucleoside triphosphate hydrolases"/>
    <property type="match status" value="1"/>
</dbReference>
<feature type="compositionally biased region" description="Low complexity" evidence="3">
    <location>
        <begin position="354"/>
        <end position="367"/>
    </location>
</feature>
<dbReference type="GO" id="GO:0006260">
    <property type="term" value="P:DNA replication"/>
    <property type="evidence" value="ECO:0007669"/>
    <property type="project" value="InterPro"/>
</dbReference>
<dbReference type="InterPro" id="IPR044876">
    <property type="entry name" value="HRDC_dom_sf"/>
</dbReference>
<dbReference type="GO" id="GO:0003676">
    <property type="term" value="F:nucleic acid binding"/>
    <property type="evidence" value="ECO:0007669"/>
    <property type="project" value="InterPro"/>
</dbReference>
<dbReference type="InterPro" id="IPR027417">
    <property type="entry name" value="P-loop_NTPase"/>
</dbReference>
<comment type="caution">
    <text evidence="5">The sequence shown here is derived from an EMBL/GenBank/DDBJ whole genome shotgun (WGS) entry which is preliminary data.</text>
</comment>
<comment type="catalytic activity">
    <reaction evidence="1">
        <text>Couples ATP hydrolysis with the unwinding of duplex DNA by translocating in the 3'-5' direction.</text>
        <dbReference type="EC" id="5.6.2.4"/>
    </reaction>
</comment>
<evidence type="ECO:0000313" key="6">
    <source>
        <dbReference type="Proteomes" id="UP001152795"/>
    </source>
</evidence>
<dbReference type="GO" id="GO:0006281">
    <property type="term" value="P:DNA repair"/>
    <property type="evidence" value="ECO:0007669"/>
    <property type="project" value="InterPro"/>
</dbReference>
<evidence type="ECO:0000256" key="3">
    <source>
        <dbReference type="SAM" id="MobiDB-lite"/>
    </source>
</evidence>
<dbReference type="OrthoDB" id="10261556at2759"/>
<keyword evidence="6" id="KW-1185">Reference proteome</keyword>
<accession>A0A7D9J6C7</accession>
<dbReference type="Gene3D" id="1.10.10.10">
    <property type="entry name" value="Winged helix-like DNA-binding domain superfamily/Winged helix DNA-binding domain"/>
    <property type="match status" value="1"/>
</dbReference>
<name>A0A7D9J6C7_PARCT</name>
<evidence type="ECO:0000256" key="2">
    <source>
        <dbReference type="ARBA" id="ARBA00034808"/>
    </source>
</evidence>
<dbReference type="SMART" id="SM00341">
    <property type="entry name" value="HRDC"/>
    <property type="match status" value="1"/>
</dbReference>
<dbReference type="GO" id="GO:0000166">
    <property type="term" value="F:nucleotide binding"/>
    <property type="evidence" value="ECO:0007669"/>
    <property type="project" value="InterPro"/>
</dbReference>
<proteinExistence type="predicted"/>
<reference evidence="5" key="1">
    <citation type="submission" date="2020-04" db="EMBL/GenBank/DDBJ databases">
        <authorList>
            <person name="Alioto T."/>
            <person name="Alioto T."/>
            <person name="Gomez Garrido J."/>
        </authorList>
    </citation>
    <scope>NUCLEOTIDE SEQUENCE</scope>
    <source>
        <strain evidence="5">A484AB</strain>
    </source>
</reference>
<feature type="domain" description="HRDC" evidence="4">
    <location>
        <begin position="213"/>
        <end position="293"/>
    </location>
</feature>
<organism evidence="5 6">
    <name type="scientific">Paramuricea clavata</name>
    <name type="common">Red gorgonian</name>
    <name type="synonym">Violescent sea-whip</name>
    <dbReference type="NCBI Taxonomy" id="317549"/>
    <lineage>
        <taxon>Eukaryota</taxon>
        <taxon>Metazoa</taxon>
        <taxon>Cnidaria</taxon>
        <taxon>Anthozoa</taxon>
        <taxon>Octocorallia</taxon>
        <taxon>Malacalcyonacea</taxon>
        <taxon>Plexauridae</taxon>
        <taxon>Paramuricea</taxon>
    </lineage>
</organism>
<evidence type="ECO:0000259" key="4">
    <source>
        <dbReference type="PROSITE" id="PS50967"/>
    </source>
</evidence>
<protein>
    <recommendedName>
        <fullName evidence="2">DNA 3'-5' helicase</fullName>
        <ecNumber evidence="2">5.6.2.4</ecNumber>
    </recommendedName>
</protein>
<dbReference type="GO" id="GO:0043138">
    <property type="term" value="F:3'-5' DNA helicase activity"/>
    <property type="evidence" value="ECO:0007669"/>
    <property type="project" value="UniProtKB-EC"/>
</dbReference>
<feature type="region of interest" description="Disordered" evidence="3">
    <location>
        <begin position="332"/>
        <end position="410"/>
    </location>
</feature>
<gene>
    <name evidence="5" type="ORF">PACLA_8A043367</name>
</gene>
<dbReference type="InterPro" id="IPR002121">
    <property type="entry name" value="HRDC_dom"/>
</dbReference>
<evidence type="ECO:0000256" key="1">
    <source>
        <dbReference type="ARBA" id="ARBA00034617"/>
    </source>
</evidence>
<evidence type="ECO:0000313" key="5">
    <source>
        <dbReference type="EMBL" id="CAB4022903.1"/>
    </source>
</evidence>
<dbReference type="Proteomes" id="UP001152795">
    <property type="component" value="Unassembled WGS sequence"/>
</dbReference>
<feature type="compositionally biased region" description="Basic residues" evidence="3">
    <location>
        <begin position="333"/>
        <end position="350"/>
    </location>
</feature>
<dbReference type="InterPro" id="IPR032284">
    <property type="entry name" value="RecQ_Zn-bd"/>
</dbReference>
<dbReference type="InterPro" id="IPR018982">
    <property type="entry name" value="RQC_domain"/>
</dbReference>
<sequence length="410" mass="46076">MVLSDKTMNKASASVHMNNLYRVVQYCENQTECRRAQLLEYFGETGFDSAECSENQATICDNCSCAGEMVDMDVTQVAKMVVESVNTLIHRGNSNWKRPMAQLTLKHLVDVFKGSQNAKVERESLNRCVMYGKADENFHRNDAERLFRMLVMQDILAEDLTVGAHSQVISYAKLGPKAMDFLNDRVKLPRFFKRGTKSSKRGTDTKGETSNNTNVTNTCYQQLVSCCKRLAEESGLKPHHIFADVTLRQMADKLPMTREEMLDIEGVTEYKMGKFGQQFLELTLAYGGALLTSDNAMTSDFESMIENDRMSTGGDECESPYWASAGNFTAGNKKSKFKKRGKFQSKKKKSNYQAASKSKNTSKKAANPPSTNTNNYMNNPIAKKYQSFSKNRNLGSGRNPGFLSLPPKKY</sequence>
<dbReference type="Gene3D" id="3.40.50.300">
    <property type="entry name" value="P-loop containing nucleotide triphosphate hydrolases"/>
    <property type="match status" value="1"/>
</dbReference>
<dbReference type="EC" id="5.6.2.4" evidence="2"/>
<dbReference type="InterPro" id="IPR036388">
    <property type="entry name" value="WH-like_DNA-bd_sf"/>
</dbReference>
<dbReference type="SUPFAM" id="SSF47819">
    <property type="entry name" value="HRDC-like"/>
    <property type="match status" value="1"/>
</dbReference>
<dbReference type="Pfam" id="PF16124">
    <property type="entry name" value="RecQ_Zn_bind"/>
    <property type="match status" value="1"/>
</dbReference>
<dbReference type="InterPro" id="IPR036390">
    <property type="entry name" value="WH_DNA-bd_sf"/>
</dbReference>
<dbReference type="Pfam" id="PF09382">
    <property type="entry name" value="RQC"/>
    <property type="match status" value="1"/>
</dbReference>
<dbReference type="EMBL" id="CACRXK020012217">
    <property type="protein sequence ID" value="CAB4022903.1"/>
    <property type="molecule type" value="Genomic_DNA"/>
</dbReference>
<dbReference type="PROSITE" id="PS50967">
    <property type="entry name" value="HRDC"/>
    <property type="match status" value="1"/>
</dbReference>
<dbReference type="Gene3D" id="1.10.150.80">
    <property type="entry name" value="HRDC domain"/>
    <property type="match status" value="1"/>
</dbReference>
<dbReference type="AlphaFoldDB" id="A0A7D9J6C7"/>
<dbReference type="Pfam" id="PF00570">
    <property type="entry name" value="HRDC"/>
    <property type="match status" value="1"/>
</dbReference>
<feature type="compositionally biased region" description="Polar residues" evidence="3">
    <location>
        <begin position="368"/>
        <end position="378"/>
    </location>
</feature>
<dbReference type="InterPro" id="IPR010997">
    <property type="entry name" value="HRDC-like_sf"/>
</dbReference>
<dbReference type="SUPFAM" id="SSF46785">
    <property type="entry name" value="Winged helix' DNA-binding domain"/>
    <property type="match status" value="1"/>
</dbReference>
<dbReference type="SMART" id="SM00956">
    <property type="entry name" value="RQC"/>
    <property type="match status" value="1"/>
</dbReference>